<dbReference type="GO" id="GO:0003677">
    <property type="term" value="F:DNA binding"/>
    <property type="evidence" value="ECO:0007669"/>
    <property type="project" value="UniProtKB-KW"/>
</dbReference>
<keyword evidence="11" id="KW-1185">Reference proteome</keyword>
<evidence type="ECO:0000256" key="2">
    <source>
        <dbReference type="ARBA" id="ARBA00011975"/>
    </source>
</evidence>
<evidence type="ECO:0000256" key="7">
    <source>
        <dbReference type="ARBA" id="ARBA00023242"/>
    </source>
</evidence>
<dbReference type="SMART" id="SM00439">
    <property type="entry name" value="BAH"/>
    <property type="match status" value="2"/>
</dbReference>
<feature type="active site" evidence="8">
    <location>
        <position position="657"/>
    </location>
</feature>
<evidence type="ECO:0000313" key="10">
    <source>
        <dbReference type="EMBL" id="EPQ59985.1"/>
    </source>
</evidence>
<dbReference type="STRING" id="670483.S7RYJ6"/>
<sequence length="1039" mass="118656">METPHAWYILDSPSHLYRPIWDQFIRPHRIAQFVLSSALIEPRQDPAAFLEYFTMAWDDILERPYAESDIQSAIPVIKAAISKSKESKALMGSTVVCSLLNIHAPDALYAPAEQSQPRWSGSLDLAVLQPRNQNPTHVTPLIASLASGLFRERLVVVGPPPPRKDRETIRRERAQEDEAKQRMLFLLSRLRQPRRVVRLVKNRVSRPVVLNQPVLRVDDIEYSIGDTIIVPMRQEGSNPPHKFPTCEAEVPASARMTDYFWFAVLVHVYEDRDQIHVRWFHHSSKTLMVEIADPQEIFLTDICDDIPLSIIAGKATVHYVSRDEQGLKSKPDIGFQELMYRAAEGCFREIQPSEMPIPPGSRNPLSDCAGCLVEQEESEHLSWARIDCGIRYISTDFHIADFVLLRNIDGPAHIGQIMKIVVPPSSGLRRGHQPMLKIRMLGRVGDIMHKAPAELNLVKDERHLFFTGEVRDFPMSSLIGVCFVEHIGCIPDRALWLSMSHKHFYVQYTSPTLEVVSWSDEVVKLRPKEVEICTPCYDAEVDRVKAMKAMLDELAESPLRVLDPFAGVGAFALGLEESGCMKLTHAVEISPSAAKTLKRNSPDTTVYNQCANKMLQWAIKRHAGHQVDRPKSIGEVRPLPNPPTPEDIDVIVAGFPCQPHSRLNMFQRADDRKSNLILNLLSWIDFIRPKFCFFENVRGFLSFNLMSYQESRYTVKGGIEMGGLKFLVRALLAMNYQLRFALLQAGHYGAPQTRVRFFIIAARRDQTLSSFPQPTHDFPPSDNLDIKGPSGEVFQQIRITRGTAPHRAVTVNDAINDLPRFDWYVVRRQIADRARTIPQVHVDLLLPYAGLELKGRNLRYECEPKTSYQVWCRNGRREVRDLQHITRVLKPVVVERLVKIPLKPKADYRSLPRNLQEWLTDNPYSATARKGFRPGLYGRIDGDSFFSTTVTNMEPTAKQSWVLHPYCKRTVTVRELARSQGFPDWFTFYAIGDSVKTMHREIGNAVSWHVSMALGRQLRDVLFTEWKPRETEDNGMYED</sequence>
<organism evidence="10 11">
    <name type="scientific">Gloeophyllum trabeum (strain ATCC 11539 / FP-39264 / Madison 617)</name>
    <name type="common">Brown rot fungus</name>
    <dbReference type="NCBI Taxonomy" id="670483"/>
    <lineage>
        <taxon>Eukaryota</taxon>
        <taxon>Fungi</taxon>
        <taxon>Dikarya</taxon>
        <taxon>Basidiomycota</taxon>
        <taxon>Agaricomycotina</taxon>
        <taxon>Agaricomycetes</taxon>
        <taxon>Gloeophyllales</taxon>
        <taxon>Gloeophyllaceae</taxon>
        <taxon>Gloeophyllum</taxon>
    </lineage>
</organism>
<dbReference type="KEGG" id="gtr:GLOTRDRAFT_67272"/>
<dbReference type="OrthoDB" id="5376140at2759"/>
<dbReference type="GO" id="GO:0003682">
    <property type="term" value="F:chromatin binding"/>
    <property type="evidence" value="ECO:0007669"/>
    <property type="project" value="InterPro"/>
</dbReference>
<evidence type="ECO:0000313" key="11">
    <source>
        <dbReference type="Proteomes" id="UP000030669"/>
    </source>
</evidence>
<dbReference type="PRINTS" id="PR00105">
    <property type="entry name" value="C5METTRFRASE"/>
</dbReference>
<dbReference type="PANTHER" id="PTHR10629:SF52">
    <property type="entry name" value="DNA (CYTOSINE-5)-METHYLTRANSFERASE 1"/>
    <property type="match status" value="1"/>
</dbReference>
<dbReference type="Pfam" id="PF00145">
    <property type="entry name" value="DNA_methylase"/>
    <property type="match status" value="1"/>
</dbReference>
<evidence type="ECO:0000259" key="9">
    <source>
        <dbReference type="PROSITE" id="PS51038"/>
    </source>
</evidence>
<accession>S7RYJ6</accession>
<evidence type="ECO:0000256" key="8">
    <source>
        <dbReference type="PROSITE-ProRule" id="PRU01016"/>
    </source>
</evidence>
<dbReference type="GO" id="GO:0005634">
    <property type="term" value="C:nucleus"/>
    <property type="evidence" value="ECO:0007669"/>
    <property type="project" value="UniProtKB-SubCell"/>
</dbReference>
<feature type="domain" description="BAH" evidence="9">
    <location>
        <begin position="220"/>
        <end position="351"/>
    </location>
</feature>
<dbReference type="GO" id="GO:0044027">
    <property type="term" value="P:negative regulation of gene expression via chromosomal CpG island methylation"/>
    <property type="evidence" value="ECO:0007669"/>
    <property type="project" value="TreeGrafter"/>
</dbReference>
<evidence type="ECO:0000256" key="4">
    <source>
        <dbReference type="ARBA" id="ARBA00022679"/>
    </source>
</evidence>
<dbReference type="InterPro" id="IPR029063">
    <property type="entry name" value="SAM-dependent_MTases_sf"/>
</dbReference>
<keyword evidence="7" id="KW-0539">Nucleus</keyword>
<reference evidence="10 11" key="1">
    <citation type="journal article" date="2012" name="Science">
        <title>The Paleozoic origin of enzymatic lignin decomposition reconstructed from 31 fungal genomes.</title>
        <authorList>
            <person name="Floudas D."/>
            <person name="Binder M."/>
            <person name="Riley R."/>
            <person name="Barry K."/>
            <person name="Blanchette R.A."/>
            <person name="Henrissat B."/>
            <person name="Martinez A.T."/>
            <person name="Otillar R."/>
            <person name="Spatafora J.W."/>
            <person name="Yadav J.S."/>
            <person name="Aerts A."/>
            <person name="Benoit I."/>
            <person name="Boyd A."/>
            <person name="Carlson A."/>
            <person name="Copeland A."/>
            <person name="Coutinho P.M."/>
            <person name="de Vries R.P."/>
            <person name="Ferreira P."/>
            <person name="Findley K."/>
            <person name="Foster B."/>
            <person name="Gaskell J."/>
            <person name="Glotzer D."/>
            <person name="Gorecki P."/>
            <person name="Heitman J."/>
            <person name="Hesse C."/>
            <person name="Hori C."/>
            <person name="Igarashi K."/>
            <person name="Jurgens J.A."/>
            <person name="Kallen N."/>
            <person name="Kersten P."/>
            <person name="Kohler A."/>
            <person name="Kuees U."/>
            <person name="Kumar T.K.A."/>
            <person name="Kuo A."/>
            <person name="LaButti K."/>
            <person name="Larrondo L.F."/>
            <person name="Lindquist E."/>
            <person name="Ling A."/>
            <person name="Lombard V."/>
            <person name="Lucas S."/>
            <person name="Lundell T."/>
            <person name="Martin R."/>
            <person name="McLaughlin D.J."/>
            <person name="Morgenstern I."/>
            <person name="Morin E."/>
            <person name="Murat C."/>
            <person name="Nagy L.G."/>
            <person name="Nolan M."/>
            <person name="Ohm R.A."/>
            <person name="Patyshakuliyeva A."/>
            <person name="Rokas A."/>
            <person name="Ruiz-Duenas F.J."/>
            <person name="Sabat G."/>
            <person name="Salamov A."/>
            <person name="Samejima M."/>
            <person name="Schmutz J."/>
            <person name="Slot J.C."/>
            <person name="St John F."/>
            <person name="Stenlid J."/>
            <person name="Sun H."/>
            <person name="Sun S."/>
            <person name="Syed K."/>
            <person name="Tsang A."/>
            <person name="Wiebenga A."/>
            <person name="Young D."/>
            <person name="Pisabarro A."/>
            <person name="Eastwood D.C."/>
            <person name="Martin F."/>
            <person name="Cullen D."/>
            <person name="Grigoriev I.V."/>
            <person name="Hibbett D.S."/>
        </authorList>
    </citation>
    <scope>NUCLEOTIDE SEQUENCE [LARGE SCALE GENOMIC DNA]</scope>
    <source>
        <strain evidence="10 11">ATCC 11539</strain>
    </source>
</reference>
<dbReference type="EC" id="2.1.1.37" evidence="2"/>
<dbReference type="CDD" id="cd04370">
    <property type="entry name" value="BAH"/>
    <property type="match status" value="1"/>
</dbReference>
<dbReference type="Gene3D" id="2.30.30.490">
    <property type="match status" value="2"/>
</dbReference>
<dbReference type="SUPFAM" id="SSF53335">
    <property type="entry name" value="S-adenosyl-L-methionine-dependent methyltransferases"/>
    <property type="match status" value="1"/>
</dbReference>
<gene>
    <name evidence="10" type="ORF">GLOTRDRAFT_67272</name>
</gene>
<keyword evidence="4 8" id="KW-0808">Transferase</keyword>
<dbReference type="RefSeq" id="XP_007860485.1">
    <property type="nucleotide sequence ID" value="XM_007862294.1"/>
</dbReference>
<dbReference type="OMA" id="GNAVPWP"/>
<evidence type="ECO:0000256" key="1">
    <source>
        <dbReference type="ARBA" id="ARBA00004123"/>
    </source>
</evidence>
<dbReference type="InterPro" id="IPR001025">
    <property type="entry name" value="BAH_dom"/>
</dbReference>
<keyword evidence="6" id="KW-0238">DNA-binding</keyword>
<dbReference type="HOGENOM" id="CLU_008262_0_0_1"/>
<evidence type="ECO:0000256" key="6">
    <source>
        <dbReference type="ARBA" id="ARBA00023125"/>
    </source>
</evidence>
<dbReference type="EMBL" id="KB469296">
    <property type="protein sequence ID" value="EPQ59985.1"/>
    <property type="molecule type" value="Genomic_DNA"/>
</dbReference>
<name>S7RYJ6_GLOTA</name>
<dbReference type="InterPro" id="IPR001525">
    <property type="entry name" value="C5_MeTfrase"/>
</dbReference>
<dbReference type="GeneID" id="19307784"/>
<dbReference type="GO" id="GO:0003886">
    <property type="term" value="F:DNA (cytosine-5-)-methyltransferase activity"/>
    <property type="evidence" value="ECO:0007669"/>
    <property type="project" value="UniProtKB-EC"/>
</dbReference>
<comment type="subcellular location">
    <subcellularLocation>
        <location evidence="1">Nucleus</location>
    </subcellularLocation>
</comment>
<dbReference type="PANTHER" id="PTHR10629">
    <property type="entry name" value="CYTOSINE-SPECIFIC METHYLTRANSFERASE"/>
    <property type="match status" value="1"/>
</dbReference>
<dbReference type="GO" id="GO:0032259">
    <property type="term" value="P:methylation"/>
    <property type="evidence" value="ECO:0007669"/>
    <property type="project" value="UniProtKB-KW"/>
</dbReference>
<dbReference type="PROSITE" id="PS51679">
    <property type="entry name" value="SAM_MT_C5"/>
    <property type="match status" value="1"/>
</dbReference>
<dbReference type="Proteomes" id="UP000030669">
    <property type="component" value="Unassembled WGS sequence"/>
</dbReference>
<keyword evidence="3 8" id="KW-0489">Methyltransferase</keyword>
<dbReference type="Gene3D" id="3.40.50.150">
    <property type="entry name" value="Vaccinia Virus protein VP39"/>
    <property type="match status" value="1"/>
</dbReference>
<dbReference type="Gene3D" id="3.90.120.10">
    <property type="entry name" value="DNA Methylase, subunit A, domain 2"/>
    <property type="match status" value="2"/>
</dbReference>
<evidence type="ECO:0000256" key="3">
    <source>
        <dbReference type="ARBA" id="ARBA00022603"/>
    </source>
</evidence>
<comment type="similarity">
    <text evidence="8">Belongs to the class I-like SAM-binding methyltransferase superfamily. C5-methyltransferase family.</text>
</comment>
<evidence type="ECO:0000256" key="5">
    <source>
        <dbReference type="ARBA" id="ARBA00022691"/>
    </source>
</evidence>
<protein>
    <recommendedName>
        <fullName evidence="2">DNA (cytosine-5-)-methyltransferase</fullName>
        <ecNumber evidence="2">2.1.1.37</ecNumber>
    </recommendedName>
</protein>
<proteinExistence type="inferred from homology"/>
<keyword evidence="5 8" id="KW-0949">S-adenosyl-L-methionine</keyword>
<dbReference type="InterPro" id="IPR050390">
    <property type="entry name" value="C5-Methyltransferase"/>
</dbReference>
<dbReference type="PROSITE" id="PS51038">
    <property type="entry name" value="BAH"/>
    <property type="match status" value="2"/>
</dbReference>
<feature type="domain" description="BAH" evidence="9">
    <location>
        <begin position="395"/>
        <end position="521"/>
    </location>
</feature>
<dbReference type="InterPro" id="IPR043151">
    <property type="entry name" value="BAH_sf"/>
</dbReference>
<dbReference type="eggNOG" id="ENOG502QPKK">
    <property type="taxonomic scope" value="Eukaryota"/>
</dbReference>
<dbReference type="AlphaFoldDB" id="S7RYJ6"/>